<gene>
    <name evidence="6" type="ORF">L4923_15085</name>
</gene>
<dbReference type="InterPro" id="IPR036388">
    <property type="entry name" value="WH-like_DNA-bd_sf"/>
</dbReference>
<dbReference type="Gene3D" id="3.40.190.10">
    <property type="entry name" value="Periplasmic binding protein-like II"/>
    <property type="match status" value="2"/>
</dbReference>
<dbReference type="InterPro" id="IPR000847">
    <property type="entry name" value="LysR_HTH_N"/>
</dbReference>
<dbReference type="Pfam" id="PF03466">
    <property type="entry name" value="LysR_substrate"/>
    <property type="match status" value="1"/>
</dbReference>
<evidence type="ECO:0000313" key="7">
    <source>
        <dbReference type="Proteomes" id="UP001201701"/>
    </source>
</evidence>
<keyword evidence="7" id="KW-1185">Reference proteome</keyword>
<evidence type="ECO:0000256" key="4">
    <source>
        <dbReference type="ARBA" id="ARBA00023163"/>
    </source>
</evidence>
<dbReference type="SUPFAM" id="SSF46785">
    <property type="entry name" value="Winged helix' DNA-binding domain"/>
    <property type="match status" value="1"/>
</dbReference>
<evidence type="ECO:0000256" key="3">
    <source>
        <dbReference type="ARBA" id="ARBA00023125"/>
    </source>
</evidence>
<accession>A0ABS9QFY2</accession>
<dbReference type="PANTHER" id="PTHR30126">
    <property type="entry name" value="HTH-TYPE TRANSCRIPTIONAL REGULATOR"/>
    <property type="match status" value="1"/>
</dbReference>
<sequence length="284" mass="31070">MIEELRTFVLFAEEGSIQKVARRLPLTQPAVSRQIQRLELALGAQLLDRRQKPPALTPTGLEVLARSREILDGFARLRTIATTQEPEGVFRLGVVNGLAHHSLAKRIAAVTVHFPKVSLRLKSGWSADLAEQHRLGLLDAAVLLSDGSRFYNAEPIGEEELVAIASPKLIAKEVQGESGWVLSPEPCDARRRLAGRLAEQGQPLIVAAEIEDAGLQLGMVQQGLGFGLFPKRLLDRTRPEDIKQVDIKGGPLKLDILMLRSPHLGAMARMADDVASEIRAFVAD</sequence>
<organism evidence="6 7">
    <name type="scientific">Mesorhizobium retamae</name>
    <dbReference type="NCBI Taxonomy" id="2912854"/>
    <lineage>
        <taxon>Bacteria</taxon>
        <taxon>Pseudomonadati</taxon>
        <taxon>Pseudomonadota</taxon>
        <taxon>Alphaproteobacteria</taxon>
        <taxon>Hyphomicrobiales</taxon>
        <taxon>Phyllobacteriaceae</taxon>
        <taxon>Mesorhizobium</taxon>
    </lineage>
</organism>
<dbReference type="Pfam" id="PF00126">
    <property type="entry name" value="HTH_1"/>
    <property type="match status" value="1"/>
</dbReference>
<dbReference type="Gene3D" id="1.10.10.10">
    <property type="entry name" value="Winged helix-like DNA-binding domain superfamily/Winged helix DNA-binding domain"/>
    <property type="match status" value="1"/>
</dbReference>
<dbReference type="InterPro" id="IPR005119">
    <property type="entry name" value="LysR_subst-bd"/>
</dbReference>
<dbReference type="RefSeq" id="WP_239366442.1">
    <property type="nucleotide sequence ID" value="NZ_JAKREW010000013.1"/>
</dbReference>
<evidence type="ECO:0000256" key="2">
    <source>
        <dbReference type="ARBA" id="ARBA00023015"/>
    </source>
</evidence>
<comment type="similarity">
    <text evidence="1">Belongs to the LysR transcriptional regulatory family.</text>
</comment>
<proteinExistence type="inferred from homology"/>
<dbReference type="Proteomes" id="UP001201701">
    <property type="component" value="Unassembled WGS sequence"/>
</dbReference>
<dbReference type="EMBL" id="JAKREW010000013">
    <property type="protein sequence ID" value="MCG7506349.1"/>
    <property type="molecule type" value="Genomic_DNA"/>
</dbReference>
<evidence type="ECO:0000259" key="5">
    <source>
        <dbReference type="PROSITE" id="PS50931"/>
    </source>
</evidence>
<keyword evidence="2" id="KW-0805">Transcription regulation</keyword>
<keyword evidence="4" id="KW-0804">Transcription</keyword>
<dbReference type="PANTHER" id="PTHR30126:SF39">
    <property type="entry name" value="HTH-TYPE TRANSCRIPTIONAL REGULATOR CYSL"/>
    <property type="match status" value="1"/>
</dbReference>
<protein>
    <submittedName>
        <fullName evidence="6">LysR family transcriptional regulator</fullName>
    </submittedName>
</protein>
<dbReference type="PRINTS" id="PR00039">
    <property type="entry name" value="HTHLYSR"/>
</dbReference>
<keyword evidence="3" id="KW-0238">DNA-binding</keyword>
<dbReference type="SUPFAM" id="SSF53850">
    <property type="entry name" value="Periplasmic binding protein-like II"/>
    <property type="match status" value="1"/>
</dbReference>
<dbReference type="CDD" id="cd05466">
    <property type="entry name" value="PBP2_LTTR_substrate"/>
    <property type="match status" value="1"/>
</dbReference>
<dbReference type="PROSITE" id="PS50931">
    <property type="entry name" value="HTH_LYSR"/>
    <property type="match status" value="1"/>
</dbReference>
<name>A0ABS9QFY2_9HYPH</name>
<evidence type="ECO:0000256" key="1">
    <source>
        <dbReference type="ARBA" id="ARBA00009437"/>
    </source>
</evidence>
<evidence type="ECO:0000313" key="6">
    <source>
        <dbReference type="EMBL" id="MCG7506349.1"/>
    </source>
</evidence>
<feature type="domain" description="HTH lysR-type" evidence="5">
    <location>
        <begin position="1"/>
        <end position="57"/>
    </location>
</feature>
<reference evidence="6 7" key="1">
    <citation type="submission" date="2022-02" db="EMBL/GenBank/DDBJ databases">
        <title>Draft genome sequence of Mezorhizobium retamae strain IRAMC:0171 isolated from Retama raetam nodules.</title>
        <authorList>
            <person name="Bengaied R."/>
            <person name="Sbissi I."/>
            <person name="Huber K."/>
            <person name="Ghodbane F."/>
            <person name="Nouioui I."/>
            <person name="Tarhouni M."/>
            <person name="Gtari M."/>
        </authorList>
    </citation>
    <scope>NUCLEOTIDE SEQUENCE [LARGE SCALE GENOMIC DNA]</scope>
    <source>
        <strain evidence="6 7">IRAMC:0171</strain>
    </source>
</reference>
<dbReference type="InterPro" id="IPR036390">
    <property type="entry name" value="WH_DNA-bd_sf"/>
</dbReference>
<comment type="caution">
    <text evidence="6">The sequence shown here is derived from an EMBL/GenBank/DDBJ whole genome shotgun (WGS) entry which is preliminary data.</text>
</comment>